<proteinExistence type="predicted"/>
<evidence type="ECO:0000256" key="1">
    <source>
        <dbReference type="SAM" id="Phobius"/>
    </source>
</evidence>
<dbReference type="STRING" id="1945520.A1019T_02094"/>
<dbReference type="AlphaFoldDB" id="A0A1R4EHW3"/>
<protein>
    <submittedName>
        <fullName evidence="2">Uncharacterized protein</fullName>
    </submittedName>
</protein>
<evidence type="ECO:0000313" key="2">
    <source>
        <dbReference type="EMBL" id="SJM38105.1"/>
    </source>
</evidence>
<accession>A0A1R4EHW3</accession>
<dbReference type="EMBL" id="FUGD01000125">
    <property type="protein sequence ID" value="SJM38105.1"/>
    <property type="molecule type" value="Genomic_DNA"/>
</dbReference>
<dbReference type="Proteomes" id="UP000188169">
    <property type="component" value="Unassembled WGS sequence"/>
</dbReference>
<evidence type="ECO:0000313" key="3">
    <source>
        <dbReference type="Proteomes" id="UP000188169"/>
    </source>
</evidence>
<gene>
    <name evidence="2" type="ORF">A1019T_02094</name>
</gene>
<keyword evidence="1" id="KW-0472">Membrane</keyword>
<feature type="transmembrane region" description="Helical" evidence="1">
    <location>
        <begin position="6"/>
        <end position="27"/>
    </location>
</feature>
<name>A0A1R4EHW3_9GAMM</name>
<dbReference type="RefSeq" id="WP_167367073.1">
    <property type="nucleotide sequence ID" value="NZ_FUGD01000125.1"/>
</dbReference>
<sequence length="50" mass="5272">MRKILAIALIVFGIAAIIGGVVMLYSLKGGGDEKVRYLPPSVEEATKAVI</sequence>
<keyword evidence="3" id="KW-1185">Reference proteome</keyword>
<organism evidence="2 3">
    <name type="scientific">Psychrobacter pasteurii</name>
    <dbReference type="NCBI Taxonomy" id="1945520"/>
    <lineage>
        <taxon>Bacteria</taxon>
        <taxon>Pseudomonadati</taxon>
        <taxon>Pseudomonadota</taxon>
        <taxon>Gammaproteobacteria</taxon>
        <taxon>Moraxellales</taxon>
        <taxon>Moraxellaceae</taxon>
        <taxon>Psychrobacter</taxon>
    </lineage>
</organism>
<keyword evidence="1" id="KW-0812">Transmembrane</keyword>
<keyword evidence="1" id="KW-1133">Transmembrane helix</keyword>
<reference evidence="3" key="1">
    <citation type="submission" date="2017-02" db="EMBL/GenBank/DDBJ databases">
        <authorList>
            <person name="Mornico D."/>
        </authorList>
    </citation>
    <scope>NUCLEOTIDE SEQUENCE [LARGE SCALE GENOMIC DNA]</scope>
</reference>